<dbReference type="Gene3D" id="3.40.640.10">
    <property type="entry name" value="Type I PLP-dependent aspartate aminotransferase-like (Major domain)"/>
    <property type="match status" value="1"/>
</dbReference>
<name>A0ABV8QMQ4_9BACT</name>
<sequence>MKIDLRSDTFTQPTAAMLAAMFSAKVGDDVFGEDPTVNELEAYCAALFGMEAAIYCPTGTMTNQIAIKCHTQPGDEIICDKTSHVYIYEGGGIAFNSGCQVRAIDGNRGMITAEDVVNAINPDDVHKPITSLVSLENTCNRGGGSCYAIDTLQQIKQVCTQHGLKLHLDGARLFNALEATQQNEQQYGAIFDSISICLSKGLGAPIGSVLLSTAAYIKKARRVRKVMGGGMRQAGYMAAAGLYALKHHKPMLALDHIHAKQIADALLNKDFIGKMMPVETNIIIFEVLDNVGTKAFCDFMQSQNIYCLAVSPTQVRMVTHLDVSSDMVQHVVNTIHQM</sequence>
<comment type="similarity">
    <text evidence="2">Belongs to the threonine aldolase family.</text>
</comment>
<dbReference type="Pfam" id="PF01212">
    <property type="entry name" value="Beta_elim_lyase"/>
    <property type="match status" value="1"/>
</dbReference>
<comment type="cofactor">
    <cofactor evidence="1">
        <name>pyridoxal 5'-phosphate</name>
        <dbReference type="ChEBI" id="CHEBI:597326"/>
    </cofactor>
</comment>
<accession>A0ABV8QMQ4</accession>
<evidence type="ECO:0000256" key="1">
    <source>
        <dbReference type="ARBA" id="ARBA00001933"/>
    </source>
</evidence>
<dbReference type="InterPro" id="IPR015422">
    <property type="entry name" value="PyrdxlP-dep_Trfase_small"/>
</dbReference>
<dbReference type="InterPro" id="IPR001597">
    <property type="entry name" value="ArAA_b-elim_lyase/Thr_aldolase"/>
</dbReference>
<evidence type="ECO:0000256" key="2">
    <source>
        <dbReference type="ARBA" id="ARBA00006966"/>
    </source>
</evidence>
<dbReference type="InterPro" id="IPR015421">
    <property type="entry name" value="PyrdxlP-dep_Trfase_major"/>
</dbReference>
<reference evidence="6" key="1">
    <citation type="journal article" date="2019" name="Int. J. Syst. Evol. Microbiol.">
        <title>The Global Catalogue of Microorganisms (GCM) 10K type strain sequencing project: providing services to taxonomists for standard genome sequencing and annotation.</title>
        <authorList>
            <consortium name="The Broad Institute Genomics Platform"/>
            <consortium name="The Broad Institute Genome Sequencing Center for Infectious Disease"/>
            <person name="Wu L."/>
            <person name="Ma J."/>
        </authorList>
    </citation>
    <scope>NUCLEOTIDE SEQUENCE [LARGE SCALE GENOMIC DNA]</scope>
    <source>
        <strain evidence="6">CECT 8289</strain>
    </source>
</reference>
<keyword evidence="3" id="KW-0663">Pyridoxal phosphate</keyword>
<dbReference type="Proteomes" id="UP001595907">
    <property type="component" value="Unassembled WGS sequence"/>
</dbReference>
<dbReference type="NCBIfam" id="NF041359">
    <property type="entry name" value="GntG_guanitoxin"/>
    <property type="match status" value="1"/>
</dbReference>
<proteinExistence type="inferred from homology"/>
<evidence type="ECO:0000313" key="6">
    <source>
        <dbReference type="Proteomes" id="UP001595907"/>
    </source>
</evidence>
<feature type="domain" description="Aromatic amino acid beta-eliminating lyase/threonine aldolase" evidence="4">
    <location>
        <begin position="4"/>
        <end position="287"/>
    </location>
</feature>
<gene>
    <name evidence="5" type="ORF">ACFOWM_01725</name>
</gene>
<evidence type="ECO:0000256" key="3">
    <source>
        <dbReference type="ARBA" id="ARBA00022898"/>
    </source>
</evidence>
<evidence type="ECO:0000259" key="4">
    <source>
        <dbReference type="Pfam" id="PF01212"/>
    </source>
</evidence>
<organism evidence="5 6">
    <name type="scientific">Ferruginibacter yonginensis</name>
    <dbReference type="NCBI Taxonomy" id="1310416"/>
    <lineage>
        <taxon>Bacteria</taxon>
        <taxon>Pseudomonadati</taxon>
        <taxon>Bacteroidota</taxon>
        <taxon>Chitinophagia</taxon>
        <taxon>Chitinophagales</taxon>
        <taxon>Chitinophagaceae</taxon>
        <taxon>Ferruginibacter</taxon>
    </lineage>
</organism>
<dbReference type="PANTHER" id="PTHR48097">
    <property type="entry name" value="L-THREONINE ALDOLASE-RELATED"/>
    <property type="match status" value="1"/>
</dbReference>
<comment type="caution">
    <text evidence="5">The sequence shown here is derived from an EMBL/GenBank/DDBJ whole genome shotgun (WGS) entry which is preliminary data.</text>
</comment>
<dbReference type="InterPro" id="IPR015424">
    <property type="entry name" value="PyrdxlP-dep_Trfase"/>
</dbReference>
<dbReference type="Gene3D" id="3.90.1150.10">
    <property type="entry name" value="Aspartate Aminotransferase, domain 1"/>
    <property type="match status" value="1"/>
</dbReference>
<dbReference type="InterPro" id="IPR023603">
    <property type="entry name" value="Low_specificity_L-TA-like"/>
</dbReference>
<evidence type="ECO:0000313" key="5">
    <source>
        <dbReference type="EMBL" id="MFC4261585.1"/>
    </source>
</evidence>
<dbReference type="SUPFAM" id="SSF53383">
    <property type="entry name" value="PLP-dependent transferases"/>
    <property type="match status" value="1"/>
</dbReference>
<dbReference type="PIRSF" id="PIRSF017617">
    <property type="entry name" value="Thr_aldolase"/>
    <property type="match status" value="1"/>
</dbReference>
<dbReference type="RefSeq" id="WP_379706201.1">
    <property type="nucleotide sequence ID" value="NZ_JBHSCZ010000001.1"/>
</dbReference>
<dbReference type="CDD" id="cd06502">
    <property type="entry name" value="TA_like"/>
    <property type="match status" value="1"/>
</dbReference>
<dbReference type="EMBL" id="JBHSCZ010000001">
    <property type="protein sequence ID" value="MFC4261585.1"/>
    <property type="molecule type" value="Genomic_DNA"/>
</dbReference>
<protein>
    <submittedName>
        <fullName evidence="5">Threonine aldolase family protein</fullName>
    </submittedName>
</protein>
<keyword evidence="6" id="KW-1185">Reference proteome</keyword>
<dbReference type="PANTHER" id="PTHR48097:SF9">
    <property type="entry name" value="L-THREONINE ALDOLASE"/>
    <property type="match status" value="1"/>
</dbReference>